<dbReference type="OrthoDB" id="955748at2"/>
<comment type="caution">
    <text evidence="2">The sequence shown here is derived from an EMBL/GenBank/DDBJ whole genome shotgun (WGS) entry which is preliminary data.</text>
</comment>
<keyword evidence="3" id="KW-1185">Reference proteome</keyword>
<dbReference type="InterPro" id="IPR025391">
    <property type="entry name" value="DUF4123"/>
</dbReference>
<dbReference type="Pfam" id="PF13503">
    <property type="entry name" value="DUF4123"/>
    <property type="match status" value="1"/>
</dbReference>
<dbReference type="AlphaFoldDB" id="A0A418MF55"/>
<dbReference type="EMBL" id="QXED01000002">
    <property type="protein sequence ID" value="RIV25440.1"/>
    <property type="molecule type" value="Genomic_DNA"/>
</dbReference>
<evidence type="ECO:0000313" key="2">
    <source>
        <dbReference type="EMBL" id="RIV25440.1"/>
    </source>
</evidence>
<dbReference type="Proteomes" id="UP000283523">
    <property type="component" value="Unassembled WGS sequence"/>
</dbReference>
<organism evidence="2 3">
    <name type="scientific">Fibrisoma montanum</name>
    <dbReference type="NCBI Taxonomy" id="2305895"/>
    <lineage>
        <taxon>Bacteria</taxon>
        <taxon>Pseudomonadati</taxon>
        <taxon>Bacteroidota</taxon>
        <taxon>Cytophagia</taxon>
        <taxon>Cytophagales</taxon>
        <taxon>Spirosomataceae</taxon>
        <taxon>Fibrisoma</taxon>
    </lineage>
</organism>
<feature type="domain" description="DUF4123" evidence="1">
    <location>
        <begin position="2"/>
        <end position="119"/>
    </location>
</feature>
<sequence length="167" mass="19961">MLYHLLDAAKMSFAIDHAKELNPVHNSLYRGQSQELLASIAPYLFQYELGDEFDRWLRENYGESWGVGIIADVPMDILHKHFRKFLLVKAEDGRELYFRFYDPRVLRVFLPTCDAVQLQEFFGPVRSFFMEDENPEFWLHFWLDREQLMSKRVSRDYIEQELAEGLT</sequence>
<protein>
    <submittedName>
        <fullName evidence="2">DUF4123 domain-containing protein</fullName>
    </submittedName>
</protein>
<dbReference type="RefSeq" id="WP_119667322.1">
    <property type="nucleotide sequence ID" value="NZ_QXED01000002.1"/>
</dbReference>
<evidence type="ECO:0000313" key="3">
    <source>
        <dbReference type="Proteomes" id="UP000283523"/>
    </source>
</evidence>
<name>A0A418MF55_9BACT</name>
<evidence type="ECO:0000259" key="1">
    <source>
        <dbReference type="Pfam" id="PF13503"/>
    </source>
</evidence>
<accession>A0A418MF55</accession>
<reference evidence="2 3" key="1">
    <citation type="submission" date="2018-08" db="EMBL/GenBank/DDBJ databases">
        <title>Fibrisoma montanum sp. nov., isolated from Danxia mountain soil.</title>
        <authorList>
            <person name="Huang Y."/>
        </authorList>
    </citation>
    <scope>NUCLEOTIDE SEQUENCE [LARGE SCALE GENOMIC DNA]</scope>
    <source>
        <strain evidence="2 3">HYT19</strain>
    </source>
</reference>
<gene>
    <name evidence="2" type="ORF">DYU11_09075</name>
</gene>
<proteinExistence type="predicted"/>